<dbReference type="AlphaFoldDB" id="A0A6A5Y545"/>
<dbReference type="GeneID" id="54288299"/>
<dbReference type="EMBL" id="ML978067">
    <property type="protein sequence ID" value="KAF2020333.1"/>
    <property type="molecule type" value="Genomic_DNA"/>
</dbReference>
<dbReference type="Proteomes" id="UP000799778">
    <property type="component" value="Unassembled WGS sequence"/>
</dbReference>
<dbReference type="RefSeq" id="XP_033388672.1">
    <property type="nucleotide sequence ID" value="XM_033530902.1"/>
</dbReference>
<reference evidence="1" key="1">
    <citation type="journal article" date="2020" name="Stud. Mycol.">
        <title>101 Dothideomycetes genomes: a test case for predicting lifestyles and emergence of pathogens.</title>
        <authorList>
            <person name="Haridas S."/>
            <person name="Albert R."/>
            <person name="Binder M."/>
            <person name="Bloem J."/>
            <person name="Labutti K."/>
            <person name="Salamov A."/>
            <person name="Andreopoulos B."/>
            <person name="Baker S."/>
            <person name="Barry K."/>
            <person name="Bills G."/>
            <person name="Bluhm B."/>
            <person name="Cannon C."/>
            <person name="Castanera R."/>
            <person name="Culley D."/>
            <person name="Daum C."/>
            <person name="Ezra D."/>
            <person name="Gonzalez J."/>
            <person name="Henrissat B."/>
            <person name="Kuo A."/>
            <person name="Liang C."/>
            <person name="Lipzen A."/>
            <person name="Lutzoni F."/>
            <person name="Magnuson J."/>
            <person name="Mondo S."/>
            <person name="Nolan M."/>
            <person name="Ohm R."/>
            <person name="Pangilinan J."/>
            <person name="Park H.-J."/>
            <person name="Ramirez L."/>
            <person name="Alfaro M."/>
            <person name="Sun H."/>
            <person name="Tritt A."/>
            <person name="Yoshinaga Y."/>
            <person name="Zwiers L.-H."/>
            <person name="Turgeon B."/>
            <person name="Goodwin S."/>
            <person name="Spatafora J."/>
            <person name="Crous P."/>
            <person name="Grigoriev I."/>
        </authorList>
    </citation>
    <scope>NUCLEOTIDE SEQUENCE</scope>
    <source>
        <strain evidence="1">CBS 175.79</strain>
    </source>
</reference>
<proteinExistence type="predicted"/>
<evidence type="ECO:0000313" key="1">
    <source>
        <dbReference type="EMBL" id="KAF2020333.1"/>
    </source>
</evidence>
<protein>
    <submittedName>
        <fullName evidence="1">Uncharacterized protein</fullName>
    </submittedName>
</protein>
<keyword evidence="2" id="KW-1185">Reference proteome</keyword>
<gene>
    <name evidence="1" type="ORF">BU24DRAFT_448619</name>
</gene>
<name>A0A6A5Y545_9PLEO</name>
<evidence type="ECO:0000313" key="2">
    <source>
        <dbReference type="Proteomes" id="UP000799778"/>
    </source>
</evidence>
<sequence length="231" mass="25962">MEMMVMESRKRPRTMQEANNSLAELNSPNIGQPIMPLENGFTVPHHSTVSATPVFEHQAAHCNSEPSPIRNKASIDAVATMFPQVLIRAMSRERGFADIELIYLEDQMSAILKIVIAPHNTQSLAHRLFGVNIEIEDSCHYMAVSDVVRVTPTPFLKVQGATESTIIEYLGERIHHAIEKSDLRKQEKENGIKSSCCLSFDIPLSSLDRSYLYVTIDTEQGHSIRADLRLF</sequence>
<accession>A0A6A5Y545</accession>
<organism evidence="1 2">
    <name type="scientific">Aaosphaeria arxii CBS 175.79</name>
    <dbReference type="NCBI Taxonomy" id="1450172"/>
    <lineage>
        <taxon>Eukaryota</taxon>
        <taxon>Fungi</taxon>
        <taxon>Dikarya</taxon>
        <taxon>Ascomycota</taxon>
        <taxon>Pezizomycotina</taxon>
        <taxon>Dothideomycetes</taxon>
        <taxon>Pleosporomycetidae</taxon>
        <taxon>Pleosporales</taxon>
        <taxon>Pleosporales incertae sedis</taxon>
        <taxon>Aaosphaeria</taxon>
    </lineage>
</organism>